<proteinExistence type="predicted"/>
<reference evidence="3 4" key="1">
    <citation type="submission" date="2019-04" db="EMBL/GenBank/DDBJ databases">
        <authorList>
            <person name="Feng G."/>
            <person name="Zhang J."/>
            <person name="Zhu H."/>
        </authorList>
    </citation>
    <scope>NUCLEOTIDE SEQUENCE [LARGE SCALE GENOMIC DNA]</scope>
    <source>
        <strain evidence="3 4">9PBR-1</strain>
    </source>
</reference>
<evidence type="ECO:0000313" key="4">
    <source>
        <dbReference type="Proteomes" id="UP000298471"/>
    </source>
</evidence>
<evidence type="ECO:0000256" key="1">
    <source>
        <dbReference type="SAM" id="MobiDB-lite"/>
    </source>
</evidence>
<dbReference type="RefSeq" id="WP_135394635.1">
    <property type="nucleotide sequence ID" value="NZ_SRMB01000001.1"/>
</dbReference>
<name>A0A4Z0QKP5_9BACT</name>
<comment type="caution">
    <text evidence="3">The sequence shown here is derived from an EMBL/GenBank/DDBJ whole genome shotgun (WGS) entry which is preliminary data.</text>
</comment>
<accession>A0A4Z0QKP5</accession>
<feature type="signal peptide" evidence="2">
    <location>
        <begin position="1"/>
        <end position="27"/>
    </location>
</feature>
<evidence type="ECO:0000256" key="2">
    <source>
        <dbReference type="SAM" id="SignalP"/>
    </source>
</evidence>
<feature type="region of interest" description="Disordered" evidence="1">
    <location>
        <begin position="140"/>
        <end position="163"/>
    </location>
</feature>
<organism evidence="3 4">
    <name type="scientific">Hymenobacter metallicola</name>
    <dbReference type="NCBI Taxonomy" id="2563114"/>
    <lineage>
        <taxon>Bacteria</taxon>
        <taxon>Pseudomonadati</taxon>
        <taxon>Bacteroidota</taxon>
        <taxon>Cytophagia</taxon>
        <taxon>Cytophagales</taxon>
        <taxon>Hymenobacteraceae</taxon>
        <taxon>Hymenobacter</taxon>
    </lineage>
</organism>
<dbReference type="Proteomes" id="UP000298471">
    <property type="component" value="Unassembled WGS sequence"/>
</dbReference>
<feature type="compositionally biased region" description="Basic and acidic residues" evidence="1">
    <location>
        <begin position="144"/>
        <end position="163"/>
    </location>
</feature>
<gene>
    <name evidence="3" type="ORF">E5K02_10320</name>
</gene>
<protein>
    <submittedName>
        <fullName evidence="3">Uncharacterized protein</fullName>
    </submittedName>
</protein>
<feature type="chain" id="PRO_5021420160" evidence="2">
    <location>
        <begin position="28"/>
        <end position="163"/>
    </location>
</feature>
<keyword evidence="4" id="KW-1185">Reference proteome</keyword>
<dbReference type="AlphaFoldDB" id="A0A4Z0QKP5"/>
<evidence type="ECO:0000313" key="3">
    <source>
        <dbReference type="EMBL" id="TGE29829.1"/>
    </source>
</evidence>
<sequence length="163" mass="18022">MFKNVKSAASALAAAVLGATTTVPTQAEPVKKEPVVVRTAREGKASRQLLRLYSLGLITLSPADLDRHEDVVLADEVRKANNRDQNRFARHYANPANRPKPHHKVPYGCKVNTGAFGDDMPMNDSRRARVKYVGGELVSLARPRSQDEPRTPNEIARDNARSR</sequence>
<dbReference type="EMBL" id="SRMB01000001">
    <property type="protein sequence ID" value="TGE29829.1"/>
    <property type="molecule type" value="Genomic_DNA"/>
</dbReference>
<keyword evidence="2" id="KW-0732">Signal</keyword>